<evidence type="ECO:0000256" key="2">
    <source>
        <dbReference type="ARBA" id="ARBA00022475"/>
    </source>
</evidence>
<evidence type="ECO:0000256" key="4">
    <source>
        <dbReference type="ARBA" id="ARBA00022989"/>
    </source>
</evidence>
<dbReference type="AlphaFoldDB" id="A0A1X0DHF5"/>
<evidence type="ECO:0000256" key="3">
    <source>
        <dbReference type="ARBA" id="ARBA00022692"/>
    </source>
</evidence>
<sequence length="320" mass="34087">MSDPVAVPLTPAVAVSVWLFDPVTVVLVGLAALGYWRAWRSAPATDRGGPDGNTSAAAWCFGAGLVLWLLTGCSAIAVYAPVLFWMRALQVLVLMFAVPLLLACGRPVATVRAGLGGGARRRLDDALASTPARMLISPAPTALVMLGTPWLLYLTPWYVASMTGPIASATRVLLVLIGFGYFYSRIQADPVPHRYSPMISICISVAESIGDGLLGVVLWLGPLVAVDYYAGLHRTWGPSPRVDQSIGAGILWLVADVLSLGFLLVLMRALRLHEARRAEQVDAELDAADLSVADGDAPGPEPPGAPWWLSDPQLRARFGR</sequence>
<feature type="transmembrane region" description="Helical" evidence="7">
    <location>
        <begin position="246"/>
        <end position="267"/>
    </location>
</feature>
<keyword evidence="4 7" id="KW-1133">Transmembrane helix</keyword>
<comment type="caution">
    <text evidence="8">The sequence shown here is derived from an EMBL/GenBank/DDBJ whole genome shotgun (WGS) entry which is preliminary data.</text>
</comment>
<evidence type="ECO:0000256" key="6">
    <source>
        <dbReference type="SAM" id="MobiDB-lite"/>
    </source>
</evidence>
<feature type="transmembrane region" description="Helical" evidence="7">
    <location>
        <begin position="130"/>
        <end position="152"/>
    </location>
</feature>
<feature type="transmembrane region" description="Helical" evidence="7">
    <location>
        <begin position="12"/>
        <end position="36"/>
    </location>
</feature>
<feature type="transmembrane region" description="Helical" evidence="7">
    <location>
        <begin position="88"/>
        <end position="109"/>
    </location>
</feature>
<dbReference type="RefSeq" id="WP_234805772.1">
    <property type="nucleotide sequence ID" value="NZ_AP022618.1"/>
</dbReference>
<evidence type="ECO:0000256" key="7">
    <source>
        <dbReference type="SAM" id="Phobius"/>
    </source>
</evidence>
<feature type="transmembrane region" description="Helical" evidence="7">
    <location>
        <begin position="56"/>
        <end position="82"/>
    </location>
</feature>
<feature type="transmembrane region" description="Helical" evidence="7">
    <location>
        <begin position="158"/>
        <end position="183"/>
    </location>
</feature>
<evidence type="ECO:0000313" key="8">
    <source>
        <dbReference type="EMBL" id="ORA71798.1"/>
    </source>
</evidence>
<organism evidence="8 9">
    <name type="scientific">Mycolicibacterium insubricum</name>
    <dbReference type="NCBI Taxonomy" id="444597"/>
    <lineage>
        <taxon>Bacteria</taxon>
        <taxon>Bacillati</taxon>
        <taxon>Actinomycetota</taxon>
        <taxon>Actinomycetes</taxon>
        <taxon>Mycobacteriales</taxon>
        <taxon>Mycobacteriaceae</taxon>
        <taxon>Mycolicibacterium</taxon>
    </lineage>
</organism>
<dbReference type="GO" id="GO:0005886">
    <property type="term" value="C:plasma membrane"/>
    <property type="evidence" value="ECO:0007669"/>
    <property type="project" value="UniProtKB-SubCell"/>
</dbReference>
<keyword evidence="9" id="KW-1185">Reference proteome</keyword>
<feature type="transmembrane region" description="Helical" evidence="7">
    <location>
        <begin position="195"/>
        <end position="226"/>
    </location>
</feature>
<keyword evidence="5 7" id="KW-0472">Membrane</keyword>
<evidence type="ECO:0000256" key="5">
    <source>
        <dbReference type="ARBA" id="ARBA00023136"/>
    </source>
</evidence>
<name>A0A1X0DHF5_9MYCO</name>
<dbReference type="InterPro" id="IPR019108">
    <property type="entry name" value="Caa3_assmbl_CtaG-rel"/>
</dbReference>
<dbReference type="STRING" id="444597.BST26_07030"/>
<gene>
    <name evidence="8" type="ORF">BST26_07030</name>
</gene>
<evidence type="ECO:0000313" key="9">
    <source>
        <dbReference type="Proteomes" id="UP000192801"/>
    </source>
</evidence>
<dbReference type="Proteomes" id="UP000192801">
    <property type="component" value="Unassembled WGS sequence"/>
</dbReference>
<reference evidence="8 9" key="1">
    <citation type="submission" date="2016-12" db="EMBL/GenBank/DDBJ databases">
        <title>The new phylogeny of genus Mycobacterium.</title>
        <authorList>
            <person name="Tortoli E."/>
            <person name="Trovato A."/>
            <person name="Cirillo D.M."/>
        </authorList>
    </citation>
    <scope>NUCLEOTIDE SEQUENCE [LARGE SCALE GENOMIC DNA]</scope>
    <source>
        <strain evidence="8 9">DSM 45130</strain>
    </source>
</reference>
<evidence type="ECO:0008006" key="10">
    <source>
        <dbReference type="Google" id="ProtNLM"/>
    </source>
</evidence>
<dbReference type="Pfam" id="PF09678">
    <property type="entry name" value="Caa3_CtaG"/>
    <property type="match status" value="1"/>
</dbReference>
<evidence type="ECO:0000256" key="1">
    <source>
        <dbReference type="ARBA" id="ARBA00004651"/>
    </source>
</evidence>
<keyword evidence="2" id="KW-1003">Cell membrane</keyword>
<dbReference type="EMBL" id="MVHS01000011">
    <property type="protein sequence ID" value="ORA71798.1"/>
    <property type="molecule type" value="Genomic_DNA"/>
</dbReference>
<comment type="subcellular location">
    <subcellularLocation>
        <location evidence="1">Cell membrane</location>
        <topology evidence="1">Multi-pass membrane protein</topology>
    </subcellularLocation>
</comment>
<accession>A0A1X0DHF5</accession>
<protein>
    <recommendedName>
        <fullName evidence="10">Copper resistance protein CopD</fullName>
    </recommendedName>
</protein>
<feature type="region of interest" description="Disordered" evidence="6">
    <location>
        <begin position="291"/>
        <end position="312"/>
    </location>
</feature>
<proteinExistence type="predicted"/>
<keyword evidence="3 7" id="KW-0812">Transmembrane</keyword>